<dbReference type="AlphaFoldDB" id="A0A1N6JZA1"/>
<keyword evidence="1" id="KW-0804">Transcription</keyword>
<evidence type="ECO:0000313" key="1">
    <source>
        <dbReference type="EMBL" id="SIO49628.1"/>
    </source>
</evidence>
<evidence type="ECO:0000313" key="2">
    <source>
        <dbReference type="Proteomes" id="UP000185003"/>
    </source>
</evidence>
<sequence>MEDITALYRDTFPDVARVIKQLGGDLEMAKDLFHDAMIIYMEKAPSEIRVSAKAYLIGITRILWMKQQKLRVREQAIFLEDFHVPEAEQPLFDYLRAAGEKCMQLLQAFYYEQMDLREMADTFHYSNVRSVTVQKHKCLQKVRATVKNAMLYEGALN</sequence>
<proteinExistence type="predicted"/>
<keyword evidence="1" id="KW-0240">DNA-directed RNA polymerase</keyword>
<dbReference type="SUPFAM" id="SSF88946">
    <property type="entry name" value="Sigma2 domain of RNA polymerase sigma factors"/>
    <property type="match status" value="1"/>
</dbReference>
<dbReference type="GO" id="GO:0003700">
    <property type="term" value="F:DNA-binding transcription factor activity"/>
    <property type="evidence" value="ECO:0007669"/>
    <property type="project" value="InterPro"/>
</dbReference>
<dbReference type="STRING" id="536979.SAMN04488055_4750"/>
<dbReference type="Gene3D" id="1.10.1740.10">
    <property type="match status" value="1"/>
</dbReference>
<dbReference type="Proteomes" id="UP000185003">
    <property type="component" value="Unassembled WGS sequence"/>
</dbReference>
<dbReference type="OrthoDB" id="1163416at2"/>
<dbReference type="RefSeq" id="WP_074242051.1">
    <property type="nucleotide sequence ID" value="NZ_FSRA01000002.1"/>
</dbReference>
<accession>A0A1N6JZA1</accession>
<organism evidence="1 2">
    <name type="scientific">Chitinophaga niabensis</name>
    <dbReference type="NCBI Taxonomy" id="536979"/>
    <lineage>
        <taxon>Bacteria</taxon>
        <taxon>Pseudomonadati</taxon>
        <taxon>Bacteroidota</taxon>
        <taxon>Chitinophagia</taxon>
        <taxon>Chitinophagales</taxon>
        <taxon>Chitinophagaceae</taxon>
        <taxon>Chitinophaga</taxon>
    </lineage>
</organism>
<dbReference type="GO" id="GO:0000428">
    <property type="term" value="C:DNA-directed RNA polymerase complex"/>
    <property type="evidence" value="ECO:0007669"/>
    <property type="project" value="UniProtKB-KW"/>
</dbReference>
<dbReference type="GO" id="GO:0006352">
    <property type="term" value="P:DNA-templated transcription initiation"/>
    <property type="evidence" value="ECO:0007669"/>
    <property type="project" value="InterPro"/>
</dbReference>
<keyword evidence="2" id="KW-1185">Reference proteome</keyword>
<protein>
    <submittedName>
        <fullName evidence="1">DNA-directed RNA polymerase specialized sigma subunit, sigma24 family</fullName>
    </submittedName>
</protein>
<gene>
    <name evidence="1" type="ORF">SAMN04488055_4750</name>
</gene>
<dbReference type="EMBL" id="FSRA01000002">
    <property type="protein sequence ID" value="SIO49628.1"/>
    <property type="molecule type" value="Genomic_DNA"/>
</dbReference>
<name>A0A1N6JZA1_9BACT</name>
<reference evidence="1 2" key="1">
    <citation type="submission" date="2016-11" db="EMBL/GenBank/DDBJ databases">
        <authorList>
            <person name="Jaros S."/>
            <person name="Januszkiewicz K."/>
            <person name="Wedrychowicz H."/>
        </authorList>
    </citation>
    <scope>NUCLEOTIDE SEQUENCE [LARGE SCALE GENOMIC DNA]</scope>
    <source>
        <strain evidence="1 2">DSM 24787</strain>
    </source>
</reference>
<dbReference type="InterPro" id="IPR013325">
    <property type="entry name" value="RNA_pol_sigma_r2"/>
</dbReference>